<feature type="domain" description="POTRA" evidence="2">
    <location>
        <begin position="181"/>
        <end position="235"/>
    </location>
</feature>
<evidence type="ECO:0000313" key="4">
    <source>
        <dbReference type="Proteomes" id="UP001230915"/>
    </source>
</evidence>
<evidence type="ECO:0000256" key="1">
    <source>
        <dbReference type="SAM" id="SignalP"/>
    </source>
</evidence>
<protein>
    <recommendedName>
        <fullName evidence="2">POTRA domain-containing protein</fullName>
    </recommendedName>
</protein>
<sequence>MKFKTLLYPFFLLSFNSSFSQELHLFLFSESEKEQEIITEINYKKNHANINSMQIALTDFKQQLFKRGYIDAEIKKAKNKNPEATKTYSYQISLQQKYTYIHTQLPDSFSEKVKKKLFKEVDQKNYTPIPLMQLEEKINEINNFLANQGKPFTYSELKEISKRNDSLFGKLQNTPSSTRSISKIEIKGYEKFPKSYTQHYLHLRKGQLFNKQVIDEKVDRLENLSFSESTRNPEVLFQKDSTTVFLYLKKKNSNSFDGYVGFATNEETQKLEFNGYLNLQLENNFNAGEKFSILYRNDGEQQLEFDVNLELPYLFNTPLGVELNLNLFKRDSTYTNTQKSIQANHQLNPNLKFSIGYFNESSNNLQNENLISFNEDFDSKRLLMGAQIYLKRHPNLFFRRNSFINTKVGIGSRKTNSKKEPQQLYNIKVQYQYLLNPRNAISLNNTSGFLNSGSYLTNELPRIGGINSIRGFEENSINAKLFSAFQLEYQYLLSASIYAHTITDFAYLETPEIKNKENLLSLGFGMGLKTKVGHLKLMFANGKTKGQGFNFSNTKVHLQLMARF</sequence>
<evidence type="ECO:0000259" key="2">
    <source>
        <dbReference type="Pfam" id="PF07244"/>
    </source>
</evidence>
<organism evidence="3 4">
    <name type="scientific">Mesonia profundi</name>
    <dbReference type="NCBI Taxonomy" id="3070998"/>
    <lineage>
        <taxon>Bacteria</taxon>
        <taxon>Pseudomonadati</taxon>
        <taxon>Bacteroidota</taxon>
        <taxon>Flavobacteriia</taxon>
        <taxon>Flavobacteriales</taxon>
        <taxon>Flavobacteriaceae</taxon>
        <taxon>Mesonia</taxon>
    </lineage>
</organism>
<dbReference type="InterPro" id="IPR010827">
    <property type="entry name" value="BamA/TamA_POTRA"/>
</dbReference>
<feature type="chain" id="PRO_5046273875" description="POTRA domain-containing protein" evidence="1">
    <location>
        <begin position="21"/>
        <end position="564"/>
    </location>
</feature>
<dbReference type="Proteomes" id="UP001230915">
    <property type="component" value="Unassembled WGS sequence"/>
</dbReference>
<dbReference type="EMBL" id="JAVHUL010000001">
    <property type="protein sequence ID" value="MDQ7915986.1"/>
    <property type="molecule type" value="Genomic_DNA"/>
</dbReference>
<dbReference type="Gene3D" id="2.40.160.50">
    <property type="entry name" value="membrane protein fhac: a member of the omp85/tpsb transporter family"/>
    <property type="match status" value="1"/>
</dbReference>
<keyword evidence="1" id="KW-0732">Signal</keyword>
<name>A0ABU0ZZX0_9FLAO</name>
<dbReference type="Pfam" id="PF07244">
    <property type="entry name" value="POTRA"/>
    <property type="match status" value="1"/>
</dbReference>
<proteinExistence type="predicted"/>
<dbReference type="Gene3D" id="3.10.20.310">
    <property type="entry name" value="membrane protein fhac"/>
    <property type="match status" value="1"/>
</dbReference>
<dbReference type="RefSeq" id="WP_308862595.1">
    <property type="nucleotide sequence ID" value="NZ_JAVHUL010000001.1"/>
</dbReference>
<accession>A0ABU0ZZX0</accession>
<evidence type="ECO:0000313" key="3">
    <source>
        <dbReference type="EMBL" id="MDQ7915986.1"/>
    </source>
</evidence>
<feature type="signal peptide" evidence="1">
    <location>
        <begin position="1"/>
        <end position="20"/>
    </location>
</feature>
<reference evidence="3 4" key="1">
    <citation type="submission" date="2023-08" db="EMBL/GenBank/DDBJ databases">
        <title>Mesonia sp. MT50, isolated from deep-sea sediment of the Mariana Trench.</title>
        <authorList>
            <person name="Fu H."/>
        </authorList>
    </citation>
    <scope>NUCLEOTIDE SEQUENCE [LARGE SCALE GENOMIC DNA]</scope>
    <source>
        <strain evidence="3 4">MT50</strain>
    </source>
</reference>
<comment type="caution">
    <text evidence="3">The sequence shown here is derived from an EMBL/GenBank/DDBJ whole genome shotgun (WGS) entry which is preliminary data.</text>
</comment>
<keyword evidence="4" id="KW-1185">Reference proteome</keyword>
<gene>
    <name evidence="3" type="ORF">RBU60_00210</name>
</gene>